<protein>
    <submittedName>
        <fullName evidence="2">Uncharacterized protein</fullName>
    </submittedName>
</protein>
<accession>A0A6A4RX41</accession>
<name>A0A6A4RX41_SCOMX</name>
<feature type="compositionally biased region" description="Basic and acidic residues" evidence="1">
    <location>
        <begin position="18"/>
        <end position="30"/>
    </location>
</feature>
<evidence type="ECO:0000313" key="2">
    <source>
        <dbReference type="EMBL" id="KAF0023890.1"/>
    </source>
</evidence>
<feature type="region of interest" description="Disordered" evidence="1">
    <location>
        <begin position="1"/>
        <end position="30"/>
    </location>
</feature>
<sequence>MPHPSHPSPPVLTSRGAKPTDPENRADIGRRWVKCLQIVARELRTSGNGVRKPPDDDNDDDDDKGGK</sequence>
<evidence type="ECO:0000313" key="3">
    <source>
        <dbReference type="Proteomes" id="UP000438429"/>
    </source>
</evidence>
<gene>
    <name evidence="2" type="ORF">F2P81_024520</name>
</gene>
<dbReference type="EMBL" id="VEVO01000022">
    <property type="protein sequence ID" value="KAF0023890.1"/>
    <property type="molecule type" value="Genomic_DNA"/>
</dbReference>
<comment type="caution">
    <text evidence="2">The sequence shown here is derived from an EMBL/GenBank/DDBJ whole genome shotgun (WGS) entry which is preliminary data.</text>
</comment>
<feature type="region of interest" description="Disordered" evidence="1">
    <location>
        <begin position="42"/>
        <end position="67"/>
    </location>
</feature>
<proteinExistence type="predicted"/>
<evidence type="ECO:0000256" key="1">
    <source>
        <dbReference type="SAM" id="MobiDB-lite"/>
    </source>
</evidence>
<dbReference type="Proteomes" id="UP000438429">
    <property type="component" value="Unassembled WGS sequence"/>
</dbReference>
<dbReference type="AlphaFoldDB" id="A0A6A4RX41"/>
<feature type="compositionally biased region" description="Pro residues" evidence="1">
    <location>
        <begin position="1"/>
        <end position="10"/>
    </location>
</feature>
<organism evidence="2 3">
    <name type="scientific">Scophthalmus maximus</name>
    <name type="common">Turbot</name>
    <name type="synonym">Psetta maxima</name>
    <dbReference type="NCBI Taxonomy" id="52904"/>
    <lineage>
        <taxon>Eukaryota</taxon>
        <taxon>Metazoa</taxon>
        <taxon>Chordata</taxon>
        <taxon>Craniata</taxon>
        <taxon>Vertebrata</taxon>
        <taxon>Euteleostomi</taxon>
        <taxon>Actinopterygii</taxon>
        <taxon>Neopterygii</taxon>
        <taxon>Teleostei</taxon>
        <taxon>Neoteleostei</taxon>
        <taxon>Acanthomorphata</taxon>
        <taxon>Carangaria</taxon>
        <taxon>Pleuronectiformes</taxon>
        <taxon>Pleuronectoidei</taxon>
        <taxon>Scophthalmidae</taxon>
        <taxon>Scophthalmus</taxon>
    </lineage>
</organism>
<reference evidence="2 3" key="1">
    <citation type="submission" date="2019-06" db="EMBL/GenBank/DDBJ databases">
        <title>Draft genomes of female and male turbot (Scophthalmus maximus).</title>
        <authorList>
            <person name="Xu H."/>
            <person name="Xu X.-W."/>
            <person name="Shao C."/>
            <person name="Chen S."/>
        </authorList>
    </citation>
    <scope>NUCLEOTIDE SEQUENCE [LARGE SCALE GENOMIC DNA]</scope>
    <source>
        <strain evidence="2">Ysfricsl-2016a</strain>
        <tissue evidence="2">Blood</tissue>
    </source>
</reference>
<feature type="compositionally biased region" description="Acidic residues" evidence="1">
    <location>
        <begin position="56"/>
        <end position="67"/>
    </location>
</feature>